<feature type="region of interest" description="Disordered" evidence="1">
    <location>
        <begin position="1"/>
        <end position="30"/>
    </location>
</feature>
<organism evidence="2 3">
    <name type="scientific">Mauremys mutica</name>
    <name type="common">yellowpond turtle</name>
    <dbReference type="NCBI Taxonomy" id="74926"/>
    <lineage>
        <taxon>Eukaryota</taxon>
        <taxon>Metazoa</taxon>
        <taxon>Chordata</taxon>
        <taxon>Craniata</taxon>
        <taxon>Vertebrata</taxon>
        <taxon>Euteleostomi</taxon>
        <taxon>Archelosauria</taxon>
        <taxon>Testudinata</taxon>
        <taxon>Testudines</taxon>
        <taxon>Cryptodira</taxon>
        <taxon>Durocryptodira</taxon>
        <taxon>Testudinoidea</taxon>
        <taxon>Geoemydidae</taxon>
        <taxon>Geoemydinae</taxon>
        <taxon>Mauremys</taxon>
    </lineage>
</organism>
<dbReference type="AlphaFoldDB" id="A0A9D3XB00"/>
<protein>
    <submittedName>
        <fullName evidence="2">Uncharacterized protein</fullName>
    </submittedName>
</protein>
<proteinExistence type="predicted"/>
<evidence type="ECO:0000313" key="3">
    <source>
        <dbReference type="Proteomes" id="UP000827986"/>
    </source>
</evidence>
<sequence>MPSPEEERILSPAPRPAALPSSREKRLTPWTDHTVPLSALAQDSNLCTPALEPLPGSFLLPFGRAEEEAAVCYLPPPKSSSACLPEPPHSRCGLSTQTTSFSSPTKEVPLPLGEFLSWVSDVSKSWISSRGAPDSAAPRLYSSTQRCWMSIPTVLPAAEEPVPQCWGEVGQH</sequence>
<feature type="compositionally biased region" description="Low complexity" evidence="1">
    <location>
        <begin position="10"/>
        <end position="21"/>
    </location>
</feature>
<keyword evidence="3" id="KW-1185">Reference proteome</keyword>
<reference evidence="2" key="1">
    <citation type="submission" date="2021-09" db="EMBL/GenBank/DDBJ databases">
        <title>The genome of Mauremys mutica provides insights into the evolution of semi-aquatic lifestyle.</title>
        <authorList>
            <person name="Gong S."/>
            <person name="Gao Y."/>
        </authorList>
    </citation>
    <scope>NUCLEOTIDE SEQUENCE</scope>
    <source>
        <strain evidence="2">MM-2020</strain>
        <tissue evidence="2">Muscle</tissue>
    </source>
</reference>
<dbReference type="EMBL" id="JAHDVG010000474">
    <property type="protein sequence ID" value="KAH1177214.1"/>
    <property type="molecule type" value="Genomic_DNA"/>
</dbReference>
<dbReference type="Proteomes" id="UP000827986">
    <property type="component" value="Unassembled WGS sequence"/>
</dbReference>
<evidence type="ECO:0000256" key="1">
    <source>
        <dbReference type="SAM" id="MobiDB-lite"/>
    </source>
</evidence>
<evidence type="ECO:0000313" key="2">
    <source>
        <dbReference type="EMBL" id="KAH1177214.1"/>
    </source>
</evidence>
<gene>
    <name evidence="2" type="ORF">KIL84_010916</name>
</gene>
<name>A0A9D3XB00_9SAUR</name>
<accession>A0A9D3XB00</accession>
<comment type="caution">
    <text evidence="2">The sequence shown here is derived from an EMBL/GenBank/DDBJ whole genome shotgun (WGS) entry which is preliminary data.</text>
</comment>